<keyword evidence="7" id="KW-0694">RNA-binding</keyword>
<keyword evidence="2" id="KW-0963">Cytoplasm</keyword>
<dbReference type="CDD" id="cd11572">
    <property type="entry name" value="RlmI_M_like"/>
    <property type="match status" value="1"/>
</dbReference>
<dbReference type="SUPFAM" id="SSF53335">
    <property type="entry name" value="S-adenosyl-L-methionine-dependent methyltransferases"/>
    <property type="match status" value="1"/>
</dbReference>
<dbReference type="KEGG" id="luo:HHL09_21230"/>
<dbReference type="Pfam" id="PF10672">
    <property type="entry name" value="Methyltrans_SAM"/>
    <property type="match status" value="1"/>
</dbReference>
<dbReference type="InterPro" id="IPR002478">
    <property type="entry name" value="PUA"/>
</dbReference>
<dbReference type="GO" id="GO:0006364">
    <property type="term" value="P:rRNA processing"/>
    <property type="evidence" value="ECO:0007669"/>
    <property type="project" value="UniProtKB-KW"/>
</dbReference>
<organism evidence="10 11">
    <name type="scientific">Luteolibacter luteus</name>
    <dbReference type="NCBI Taxonomy" id="2728835"/>
    <lineage>
        <taxon>Bacteria</taxon>
        <taxon>Pseudomonadati</taxon>
        <taxon>Verrucomicrobiota</taxon>
        <taxon>Verrucomicrobiia</taxon>
        <taxon>Verrucomicrobiales</taxon>
        <taxon>Verrucomicrobiaceae</taxon>
        <taxon>Luteolibacter</taxon>
    </lineage>
</organism>
<evidence type="ECO:0000256" key="7">
    <source>
        <dbReference type="ARBA" id="ARBA00022884"/>
    </source>
</evidence>
<dbReference type="SMART" id="SM00359">
    <property type="entry name" value="PUA"/>
    <property type="match status" value="1"/>
</dbReference>
<dbReference type="RefSeq" id="WP_169456661.1">
    <property type="nucleotide sequence ID" value="NZ_CP051774.1"/>
</dbReference>
<name>A0A858RMX2_9BACT</name>
<feature type="domain" description="PUA" evidence="9">
    <location>
        <begin position="2"/>
        <end position="84"/>
    </location>
</feature>
<keyword evidence="3" id="KW-0698">rRNA processing</keyword>
<dbReference type="GO" id="GO:0032259">
    <property type="term" value="P:methylation"/>
    <property type="evidence" value="ECO:0007669"/>
    <property type="project" value="UniProtKB-KW"/>
</dbReference>
<reference evidence="10 11" key="1">
    <citation type="submission" date="2020-04" db="EMBL/GenBank/DDBJ databases">
        <title>Luteolibacter sp. G-1-1-1 isolated from soil.</title>
        <authorList>
            <person name="Dahal R.H."/>
        </authorList>
    </citation>
    <scope>NUCLEOTIDE SEQUENCE [LARGE SCALE GENOMIC DNA]</scope>
    <source>
        <strain evidence="10 11">G-1-1-1</strain>
    </source>
</reference>
<evidence type="ECO:0000313" key="11">
    <source>
        <dbReference type="Proteomes" id="UP000501812"/>
    </source>
</evidence>
<evidence type="ECO:0000256" key="2">
    <source>
        <dbReference type="ARBA" id="ARBA00022490"/>
    </source>
</evidence>
<dbReference type="SUPFAM" id="SSF88697">
    <property type="entry name" value="PUA domain-like"/>
    <property type="match status" value="1"/>
</dbReference>
<evidence type="ECO:0000256" key="8">
    <source>
        <dbReference type="ARBA" id="ARBA00038091"/>
    </source>
</evidence>
<evidence type="ECO:0000256" key="5">
    <source>
        <dbReference type="ARBA" id="ARBA00022679"/>
    </source>
</evidence>
<dbReference type="InterPro" id="IPR041532">
    <property type="entry name" value="RlmI-like_PUA"/>
</dbReference>
<dbReference type="PANTHER" id="PTHR42873">
    <property type="entry name" value="RIBOSOMAL RNA LARGE SUBUNIT METHYLTRANSFERASE"/>
    <property type="match status" value="1"/>
</dbReference>
<keyword evidence="6" id="KW-0949">S-adenosyl-L-methionine</keyword>
<dbReference type="PANTHER" id="PTHR42873:SF1">
    <property type="entry name" value="S-ADENOSYLMETHIONINE-DEPENDENT METHYLTRANSFERASE DOMAIN-CONTAINING PROTEIN"/>
    <property type="match status" value="1"/>
</dbReference>
<gene>
    <name evidence="10" type="ORF">HHL09_21230</name>
</gene>
<dbReference type="EMBL" id="CP051774">
    <property type="protein sequence ID" value="QJE98202.1"/>
    <property type="molecule type" value="Genomic_DNA"/>
</dbReference>
<dbReference type="PROSITE" id="PS50890">
    <property type="entry name" value="PUA"/>
    <property type="match status" value="1"/>
</dbReference>
<comment type="similarity">
    <text evidence="8">Belongs to the methyltransferase superfamily. RlmI family.</text>
</comment>
<evidence type="ECO:0000256" key="1">
    <source>
        <dbReference type="ARBA" id="ARBA00004496"/>
    </source>
</evidence>
<dbReference type="Gene3D" id="3.30.750.80">
    <property type="entry name" value="RNA methyltransferase domain (HRMD) like"/>
    <property type="match status" value="1"/>
</dbReference>
<dbReference type="AlphaFoldDB" id="A0A858RMX2"/>
<proteinExistence type="inferred from homology"/>
<dbReference type="InterPro" id="IPR019614">
    <property type="entry name" value="SAM-dep_methyl-trfase"/>
</dbReference>
<dbReference type="GO" id="GO:0008168">
    <property type="term" value="F:methyltransferase activity"/>
    <property type="evidence" value="ECO:0007669"/>
    <property type="project" value="UniProtKB-KW"/>
</dbReference>
<dbReference type="InterPro" id="IPR029063">
    <property type="entry name" value="SAM-dependent_MTases_sf"/>
</dbReference>
<evidence type="ECO:0000256" key="4">
    <source>
        <dbReference type="ARBA" id="ARBA00022603"/>
    </source>
</evidence>
<evidence type="ECO:0000313" key="10">
    <source>
        <dbReference type="EMBL" id="QJE98202.1"/>
    </source>
</evidence>
<dbReference type="CDD" id="cd02440">
    <property type="entry name" value="AdoMet_MTases"/>
    <property type="match status" value="1"/>
</dbReference>
<keyword evidence="4 10" id="KW-0489">Methyltransferase</keyword>
<dbReference type="GO" id="GO:0003723">
    <property type="term" value="F:RNA binding"/>
    <property type="evidence" value="ECO:0007669"/>
    <property type="project" value="UniProtKB-KW"/>
</dbReference>
<dbReference type="Pfam" id="PF17785">
    <property type="entry name" value="PUA_3"/>
    <property type="match status" value="1"/>
</dbReference>
<evidence type="ECO:0000256" key="6">
    <source>
        <dbReference type="ARBA" id="ARBA00022691"/>
    </source>
</evidence>
<evidence type="ECO:0000256" key="3">
    <source>
        <dbReference type="ARBA" id="ARBA00022552"/>
    </source>
</evidence>
<dbReference type="Gene3D" id="3.40.50.150">
    <property type="entry name" value="Vaccinia Virus protein VP39"/>
    <property type="match status" value="1"/>
</dbReference>
<dbReference type="GO" id="GO:0005737">
    <property type="term" value="C:cytoplasm"/>
    <property type="evidence" value="ECO:0007669"/>
    <property type="project" value="UniProtKB-SubCell"/>
</dbReference>
<keyword evidence="5 10" id="KW-0808">Transferase</keyword>
<sequence length="386" mass="42858">MPGLIIAPRARIFHGHEWVYATEVKKSFGDPQPGDVITLKDFQDRSLGSAIYNPASQIVARRFSRRRQDLDAEFFLRRIQQAIELRQRLGIDVTLARLVWSESDGMPGLIVDRYGPHLVVQTLTLAMRQRLDLIVAALKELVSPETIILRNDSPVLKAEGIEQEITMVHGSNPGAFQVRANDLLFEIDLLDGQKTGLYLDQLQSHAEVAALAKGKRVLDCFTNQGGFALACAKAGAAKVTAVDISETACAAARRNAELNGLEIEVIVHNVFDFLKHAKPEYDLIILDPPSFTRNKKTLMDAMRGYKEIHLRSLKLLEKGGIISSFCCSHHASRDLFHANLVDASVDAKKSLRLLANHGQRLDHPVLLAIPETEYLKGFTAEVMAGR</sequence>
<protein>
    <submittedName>
        <fullName evidence="10">Class I SAM-dependent rRNA methyltransferase</fullName>
    </submittedName>
</protein>
<dbReference type="Proteomes" id="UP000501812">
    <property type="component" value="Chromosome"/>
</dbReference>
<accession>A0A858RMX2</accession>
<keyword evidence="11" id="KW-1185">Reference proteome</keyword>
<comment type="subcellular location">
    <subcellularLocation>
        <location evidence="1">Cytoplasm</location>
    </subcellularLocation>
</comment>
<dbReference type="CDD" id="cd21153">
    <property type="entry name" value="PUA_RlmI"/>
    <property type="match status" value="1"/>
</dbReference>
<evidence type="ECO:0000259" key="9">
    <source>
        <dbReference type="SMART" id="SM00359"/>
    </source>
</evidence>
<dbReference type="InterPro" id="IPR015947">
    <property type="entry name" value="PUA-like_sf"/>
</dbReference>
<dbReference type="Gene3D" id="2.30.130.10">
    <property type="entry name" value="PUA domain"/>
    <property type="match status" value="1"/>
</dbReference>
<dbReference type="InterPro" id="IPR036974">
    <property type="entry name" value="PUA_sf"/>
</dbReference>